<gene>
    <name evidence="2" type="ORF">F5147DRAFT_766387</name>
</gene>
<keyword evidence="3" id="KW-1185">Reference proteome</keyword>
<reference evidence="2" key="1">
    <citation type="journal article" date="2020" name="New Phytol.">
        <title>Comparative genomics reveals dynamic genome evolution in host specialist ectomycorrhizal fungi.</title>
        <authorList>
            <person name="Lofgren L.A."/>
            <person name="Nguyen N.H."/>
            <person name="Vilgalys R."/>
            <person name="Ruytinx J."/>
            <person name="Liao H.L."/>
            <person name="Branco S."/>
            <person name="Kuo A."/>
            <person name="LaButti K."/>
            <person name="Lipzen A."/>
            <person name="Andreopoulos W."/>
            <person name="Pangilinan J."/>
            <person name="Riley R."/>
            <person name="Hundley H."/>
            <person name="Na H."/>
            <person name="Barry K."/>
            <person name="Grigoriev I.V."/>
            <person name="Stajich J.E."/>
            <person name="Kennedy P.G."/>
        </authorList>
    </citation>
    <scope>NUCLEOTIDE SEQUENCE</scope>
    <source>
        <strain evidence="2">FC423</strain>
    </source>
</reference>
<evidence type="ECO:0000256" key="1">
    <source>
        <dbReference type="SAM" id="MobiDB-lite"/>
    </source>
</evidence>
<name>A0A9P7FLZ5_9AGAM</name>
<dbReference type="OrthoDB" id="2618192at2759"/>
<feature type="region of interest" description="Disordered" evidence="1">
    <location>
        <begin position="170"/>
        <end position="190"/>
    </location>
</feature>
<comment type="caution">
    <text evidence="2">The sequence shown here is derived from an EMBL/GenBank/DDBJ whole genome shotgun (WGS) entry which is preliminary data.</text>
</comment>
<evidence type="ECO:0000313" key="3">
    <source>
        <dbReference type="Proteomes" id="UP000823399"/>
    </source>
</evidence>
<proteinExistence type="predicted"/>
<dbReference type="GeneID" id="64703028"/>
<protein>
    <submittedName>
        <fullName evidence="2">Uncharacterized protein</fullName>
    </submittedName>
</protein>
<dbReference type="Proteomes" id="UP000823399">
    <property type="component" value="Unassembled WGS sequence"/>
</dbReference>
<evidence type="ECO:0000313" key="2">
    <source>
        <dbReference type="EMBL" id="KAG2120466.1"/>
    </source>
</evidence>
<dbReference type="RefSeq" id="XP_041299842.1">
    <property type="nucleotide sequence ID" value="XM_041440769.1"/>
</dbReference>
<dbReference type="AlphaFoldDB" id="A0A9P7FLZ5"/>
<accession>A0A9P7FLZ5</accession>
<dbReference type="EMBL" id="JABBWM010000001">
    <property type="protein sequence ID" value="KAG2120466.1"/>
    <property type="molecule type" value="Genomic_DNA"/>
</dbReference>
<organism evidence="2 3">
    <name type="scientific">Suillus discolor</name>
    <dbReference type="NCBI Taxonomy" id="1912936"/>
    <lineage>
        <taxon>Eukaryota</taxon>
        <taxon>Fungi</taxon>
        <taxon>Dikarya</taxon>
        <taxon>Basidiomycota</taxon>
        <taxon>Agaricomycotina</taxon>
        <taxon>Agaricomycetes</taxon>
        <taxon>Agaricomycetidae</taxon>
        <taxon>Boletales</taxon>
        <taxon>Suillineae</taxon>
        <taxon>Suillaceae</taxon>
        <taxon>Suillus</taxon>
    </lineage>
</organism>
<sequence length="190" mass="20927">MSSSVVICGPDRLSKPAVAAYHLSSSIVIYRHRAGETLVSSITPLNVSDMRPMGDVGSAGQSEGRHNIPWIWKAPGVLHNNDAGLQDCLWVEWCKARARASRWSEECSLLIEEMQRVLVFFLLGNSSMEGTRYCEVMAVREGLFAHFSIIWKNTLSAVVSELDPVPTINAEVTDDQTPSLEGPPLQADDE</sequence>